<accession>A0A4C1UNM0</accession>
<dbReference type="AlphaFoldDB" id="A0A4C1UNM0"/>
<name>A0A4C1UNM0_EUMVA</name>
<sequence>MAGIQLPYVSCAIFYHARWGLGMTPSAMFSVHYDGGLVKKIGLLKTGNASIGSFSNCRSAYWFCTRREQVLTLLLHESTDEFMTYAKLALYLCLGGHAQPTILKVITFQYQPYNL</sequence>
<keyword evidence="2" id="KW-1185">Reference proteome</keyword>
<reference evidence="1 2" key="1">
    <citation type="journal article" date="2019" name="Commun. Biol.">
        <title>The bagworm genome reveals a unique fibroin gene that provides high tensile strength.</title>
        <authorList>
            <person name="Kono N."/>
            <person name="Nakamura H."/>
            <person name="Ohtoshi R."/>
            <person name="Tomita M."/>
            <person name="Numata K."/>
            <person name="Arakawa K."/>
        </authorList>
    </citation>
    <scope>NUCLEOTIDE SEQUENCE [LARGE SCALE GENOMIC DNA]</scope>
</reference>
<protein>
    <submittedName>
        <fullName evidence="1">Uncharacterized protein</fullName>
    </submittedName>
</protein>
<dbReference type="EMBL" id="BGZK01000193">
    <property type="protein sequence ID" value="GBP27444.1"/>
    <property type="molecule type" value="Genomic_DNA"/>
</dbReference>
<comment type="caution">
    <text evidence="1">The sequence shown here is derived from an EMBL/GenBank/DDBJ whole genome shotgun (WGS) entry which is preliminary data.</text>
</comment>
<evidence type="ECO:0000313" key="1">
    <source>
        <dbReference type="EMBL" id="GBP27444.1"/>
    </source>
</evidence>
<organism evidence="1 2">
    <name type="scientific">Eumeta variegata</name>
    <name type="common">Bagworm moth</name>
    <name type="synonym">Eumeta japonica</name>
    <dbReference type="NCBI Taxonomy" id="151549"/>
    <lineage>
        <taxon>Eukaryota</taxon>
        <taxon>Metazoa</taxon>
        <taxon>Ecdysozoa</taxon>
        <taxon>Arthropoda</taxon>
        <taxon>Hexapoda</taxon>
        <taxon>Insecta</taxon>
        <taxon>Pterygota</taxon>
        <taxon>Neoptera</taxon>
        <taxon>Endopterygota</taxon>
        <taxon>Lepidoptera</taxon>
        <taxon>Glossata</taxon>
        <taxon>Ditrysia</taxon>
        <taxon>Tineoidea</taxon>
        <taxon>Psychidae</taxon>
        <taxon>Oiketicinae</taxon>
        <taxon>Eumeta</taxon>
    </lineage>
</organism>
<evidence type="ECO:0000313" key="2">
    <source>
        <dbReference type="Proteomes" id="UP000299102"/>
    </source>
</evidence>
<gene>
    <name evidence="1" type="ORF">EVAR_17146_1</name>
</gene>
<proteinExistence type="predicted"/>
<dbReference type="Proteomes" id="UP000299102">
    <property type="component" value="Unassembled WGS sequence"/>
</dbReference>